<dbReference type="Gene3D" id="2.60.40.10">
    <property type="entry name" value="Immunoglobulins"/>
    <property type="match status" value="1"/>
</dbReference>
<dbReference type="Pfam" id="PF17957">
    <property type="entry name" value="Big_7"/>
    <property type="match status" value="1"/>
</dbReference>
<sequence length="380" mass="41802">MRNLVSWADRIPYRRHRPVPLAVIVAVTSFTACSQDPGSPTPLSTPDLGWIAPTTGDTLRGRIPLSAWADLGVPVTGVTFYADGEEVVHRDSPPWSATWHPTTEGGVLEPSTRRIRLEAEATGEGVRIRSAPVDVWFERDDRPVLACVLPSRTDWIELQPGRFLLAEGTDREDGAIDPARIVWTTKQGRRAYGTQFPTELLVSGPNEIQIRARDSAENESELSVSVHGFSYEGRNSAITAARDLRSALSALDLALLEELLLPEFELRACGSEGAFLVPDPLSRAEFLGALARLSDDTDLDRLEWAGIVALQGDESRSWAVVGWRQMGIESRRGDADWRTVGLAAELILRNVDGAWKVAVWREVDRGDGPGVLSLLRTNRL</sequence>
<accession>A0A956N9R2</accession>
<dbReference type="Proteomes" id="UP000739538">
    <property type="component" value="Unassembled WGS sequence"/>
</dbReference>
<evidence type="ECO:0000313" key="1">
    <source>
        <dbReference type="EMBL" id="MCA9754918.1"/>
    </source>
</evidence>
<reference evidence="1" key="1">
    <citation type="submission" date="2020-04" db="EMBL/GenBank/DDBJ databases">
        <authorList>
            <person name="Zhang T."/>
        </authorList>
    </citation>
    <scope>NUCLEOTIDE SEQUENCE</scope>
    <source>
        <strain evidence="1">HKST-UBA02</strain>
    </source>
</reference>
<dbReference type="EMBL" id="JAGQHS010000012">
    <property type="protein sequence ID" value="MCA9754918.1"/>
    <property type="molecule type" value="Genomic_DNA"/>
</dbReference>
<comment type="caution">
    <text evidence="1">The sequence shown here is derived from an EMBL/GenBank/DDBJ whole genome shotgun (WGS) entry which is preliminary data.</text>
</comment>
<dbReference type="PROSITE" id="PS51257">
    <property type="entry name" value="PROKAR_LIPOPROTEIN"/>
    <property type="match status" value="1"/>
</dbReference>
<reference evidence="1" key="2">
    <citation type="journal article" date="2021" name="Microbiome">
        <title>Successional dynamics and alternative stable states in a saline activated sludge microbial community over 9 years.</title>
        <authorList>
            <person name="Wang Y."/>
            <person name="Ye J."/>
            <person name="Ju F."/>
            <person name="Liu L."/>
            <person name="Boyd J.A."/>
            <person name="Deng Y."/>
            <person name="Parks D.H."/>
            <person name="Jiang X."/>
            <person name="Yin X."/>
            <person name="Woodcroft B.J."/>
            <person name="Tyson G.W."/>
            <person name="Hugenholtz P."/>
            <person name="Polz M.F."/>
            <person name="Zhang T."/>
        </authorList>
    </citation>
    <scope>NUCLEOTIDE SEQUENCE</scope>
    <source>
        <strain evidence="1">HKST-UBA02</strain>
    </source>
</reference>
<evidence type="ECO:0000313" key="2">
    <source>
        <dbReference type="Proteomes" id="UP000739538"/>
    </source>
</evidence>
<name>A0A956N9R2_UNCEI</name>
<proteinExistence type="predicted"/>
<dbReference type="InterPro" id="IPR013783">
    <property type="entry name" value="Ig-like_fold"/>
</dbReference>
<protein>
    <submittedName>
        <fullName evidence="1">Uncharacterized protein</fullName>
    </submittedName>
</protein>
<gene>
    <name evidence="1" type="ORF">KDA27_03880</name>
</gene>
<dbReference type="AlphaFoldDB" id="A0A956N9R2"/>
<organism evidence="1 2">
    <name type="scientific">Eiseniibacteriota bacterium</name>
    <dbReference type="NCBI Taxonomy" id="2212470"/>
    <lineage>
        <taxon>Bacteria</taxon>
        <taxon>Candidatus Eiseniibacteriota</taxon>
    </lineage>
</organism>